<evidence type="ECO:0000256" key="8">
    <source>
        <dbReference type="ARBA" id="ARBA00022989"/>
    </source>
</evidence>
<dbReference type="SMART" id="SM00387">
    <property type="entry name" value="HATPase_c"/>
    <property type="match status" value="1"/>
</dbReference>
<dbReference type="InterPro" id="IPR050428">
    <property type="entry name" value="TCS_sensor_his_kinase"/>
</dbReference>
<dbReference type="InterPro" id="IPR004358">
    <property type="entry name" value="Sig_transdc_His_kin-like_C"/>
</dbReference>
<dbReference type="InterPro" id="IPR003594">
    <property type="entry name" value="HATPase_dom"/>
</dbReference>
<keyword evidence="6 11" id="KW-0812">Transmembrane</keyword>
<dbReference type="SUPFAM" id="SSF47384">
    <property type="entry name" value="Homodimeric domain of signal transducing histidine kinase"/>
    <property type="match status" value="1"/>
</dbReference>
<feature type="coiled-coil region" evidence="10">
    <location>
        <begin position="269"/>
        <end position="296"/>
    </location>
</feature>
<dbReference type="Pfam" id="PF02518">
    <property type="entry name" value="HATPase_c"/>
    <property type="match status" value="1"/>
</dbReference>
<dbReference type="InterPro" id="IPR036890">
    <property type="entry name" value="HATPase_C_sf"/>
</dbReference>
<comment type="catalytic activity">
    <reaction evidence="1">
        <text>ATP + protein L-histidine = ADP + protein N-phospho-L-histidine.</text>
        <dbReference type="EC" id="2.7.13.3"/>
    </reaction>
</comment>
<dbReference type="Gene3D" id="3.30.565.10">
    <property type="entry name" value="Histidine kinase-like ATPase, C-terminal domain"/>
    <property type="match status" value="1"/>
</dbReference>
<dbReference type="EC" id="2.7.13.3" evidence="3"/>
<dbReference type="PANTHER" id="PTHR45436">
    <property type="entry name" value="SENSOR HISTIDINE KINASE YKOH"/>
    <property type="match status" value="1"/>
</dbReference>
<keyword evidence="14" id="KW-1185">Reference proteome</keyword>
<dbReference type="Gene3D" id="1.10.287.130">
    <property type="match status" value="1"/>
</dbReference>
<evidence type="ECO:0000313" key="13">
    <source>
        <dbReference type="EMBL" id="MBB1126153.1"/>
    </source>
</evidence>
<comment type="subcellular location">
    <subcellularLocation>
        <location evidence="2">Membrane</location>
    </subcellularLocation>
</comment>
<dbReference type="AlphaFoldDB" id="A0A839HAR6"/>
<evidence type="ECO:0000256" key="11">
    <source>
        <dbReference type="SAM" id="Phobius"/>
    </source>
</evidence>
<evidence type="ECO:0000256" key="2">
    <source>
        <dbReference type="ARBA" id="ARBA00004370"/>
    </source>
</evidence>
<reference evidence="13 14" key="1">
    <citation type="journal article" date="2020" name="Arch. Microbiol.">
        <title>The genome sequence of the giant phototrophic gammaproteobacterium Thiospirillum jenense gives insight into its physiological properties and phylogenetic relationships.</title>
        <authorList>
            <person name="Imhoff J.F."/>
            <person name="Meyer T.E."/>
            <person name="Kyndt J.A."/>
        </authorList>
    </citation>
    <scope>NUCLEOTIDE SEQUENCE [LARGE SCALE GENOMIC DNA]</scope>
    <source>
        <strain evidence="13 14">DSM 216</strain>
    </source>
</reference>
<dbReference type="Proteomes" id="UP000548632">
    <property type="component" value="Unassembled WGS sequence"/>
</dbReference>
<dbReference type="SUPFAM" id="SSF55874">
    <property type="entry name" value="ATPase domain of HSP90 chaperone/DNA topoisomerase II/histidine kinase"/>
    <property type="match status" value="1"/>
</dbReference>
<keyword evidence="5" id="KW-0808">Transferase</keyword>
<name>A0A839HAR6_9GAMM</name>
<dbReference type="PROSITE" id="PS50109">
    <property type="entry name" value="HIS_KIN"/>
    <property type="match status" value="1"/>
</dbReference>
<dbReference type="RefSeq" id="WP_182583780.1">
    <property type="nucleotide sequence ID" value="NZ_JABVCQ010000014.1"/>
</dbReference>
<gene>
    <name evidence="13" type="ORF">HUK38_07905</name>
</gene>
<dbReference type="GO" id="GO:0000155">
    <property type="term" value="F:phosphorelay sensor kinase activity"/>
    <property type="evidence" value="ECO:0007669"/>
    <property type="project" value="InterPro"/>
</dbReference>
<evidence type="ECO:0000256" key="4">
    <source>
        <dbReference type="ARBA" id="ARBA00022553"/>
    </source>
</evidence>
<evidence type="ECO:0000259" key="12">
    <source>
        <dbReference type="PROSITE" id="PS50109"/>
    </source>
</evidence>
<sequence length="452" mass="49967">MSRSLRLRLWLAALISSTIALTSAGVGLITLFERHVERRIGSELHLQLNQLAAAVTIADDGSINLRQPLNDPRFNQPLSGLYWQIDADQQLGLLRSRSLWDYVLQLPVDTIAPDGVHAHQLPGPNHQQLLVRERQLQLQIKHQFLVLRLIIGLDRHELMTARAAFAADMQPYLMLLLMALLAATWLQIYIGLQPLNALKRGVEMVNAGHARELTSNYPSEVMPLVNALNHLLTDRAQAVERARAWTADLAHGLKTPLAALAADAQQLRAQGQLQLADNLEQLAEAMRRRVERELIRARVRAGTAPHEAHVALHVAITRLLRVLQRTPAGERLTWQVEIPPDLAVALMPDDLFDLLGNVLENAAKWARSNVWIAANVTGNWVQIDISDDGTGVAEMQLSRLGERGLRLDQHKDGSGLGLAIVRDIVDAYGGAVRFECAANSGLIVRVQLPLAG</sequence>
<evidence type="ECO:0000256" key="7">
    <source>
        <dbReference type="ARBA" id="ARBA00022777"/>
    </source>
</evidence>
<keyword evidence="7 13" id="KW-0418">Kinase</keyword>
<evidence type="ECO:0000256" key="5">
    <source>
        <dbReference type="ARBA" id="ARBA00022679"/>
    </source>
</evidence>
<keyword evidence="9 11" id="KW-0472">Membrane</keyword>
<evidence type="ECO:0000256" key="9">
    <source>
        <dbReference type="ARBA" id="ARBA00023136"/>
    </source>
</evidence>
<keyword evidence="8 11" id="KW-1133">Transmembrane helix</keyword>
<protein>
    <recommendedName>
        <fullName evidence="3">histidine kinase</fullName>
        <ecNumber evidence="3">2.7.13.3</ecNumber>
    </recommendedName>
</protein>
<dbReference type="InterPro" id="IPR036097">
    <property type="entry name" value="HisK_dim/P_sf"/>
</dbReference>
<dbReference type="GO" id="GO:0005886">
    <property type="term" value="C:plasma membrane"/>
    <property type="evidence" value="ECO:0007669"/>
    <property type="project" value="TreeGrafter"/>
</dbReference>
<dbReference type="InterPro" id="IPR005467">
    <property type="entry name" value="His_kinase_dom"/>
</dbReference>
<keyword evidence="10" id="KW-0175">Coiled coil</keyword>
<comment type="caution">
    <text evidence="13">The sequence shown here is derived from an EMBL/GenBank/DDBJ whole genome shotgun (WGS) entry which is preliminary data.</text>
</comment>
<accession>A0A839HAR6</accession>
<evidence type="ECO:0000256" key="1">
    <source>
        <dbReference type="ARBA" id="ARBA00000085"/>
    </source>
</evidence>
<feature type="domain" description="Histidine kinase" evidence="12">
    <location>
        <begin position="248"/>
        <end position="452"/>
    </location>
</feature>
<proteinExistence type="predicted"/>
<dbReference type="PANTHER" id="PTHR45436:SF5">
    <property type="entry name" value="SENSOR HISTIDINE KINASE TRCS"/>
    <property type="match status" value="1"/>
</dbReference>
<dbReference type="EMBL" id="JABVCQ010000014">
    <property type="protein sequence ID" value="MBB1126153.1"/>
    <property type="molecule type" value="Genomic_DNA"/>
</dbReference>
<keyword evidence="4" id="KW-0597">Phosphoprotein</keyword>
<evidence type="ECO:0000256" key="3">
    <source>
        <dbReference type="ARBA" id="ARBA00012438"/>
    </source>
</evidence>
<feature type="transmembrane region" description="Helical" evidence="11">
    <location>
        <begin position="172"/>
        <end position="192"/>
    </location>
</feature>
<evidence type="ECO:0000256" key="6">
    <source>
        <dbReference type="ARBA" id="ARBA00022692"/>
    </source>
</evidence>
<evidence type="ECO:0000313" key="14">
    <source>
        <dbReference type="Proteomes" id="UP000548632"/>
    </source>
</evidence>
<organism evidence="13 14">
    <name type="scientific">Thiospirillum jenense</name>
    <dbReference type="NCBI Taxonomy" id="1653858"/>
    <lineage>
        <taxon>Bacteria</taxon>
        <taxon>Pseudomonadati</taxon>
        <taxon>Pseudomonadota</taxon>
        <taxon>Gammaproteobacteria</taxon>
        <taxon>Chromatiales</taxon>
        <taxon>Chromatiaceae</taxon>
        <taxon>Thiospirillum</taxon>
    </lineage>
</organism>
<dbReference type="PRINTS" id="PR00344">
    <property type="entry name" value="BCTRLSENSOR"/>
</dbReference>
<evidence type="ECO:0000256" key="10">
    <source>
        <dbReference type="SAM" id="Coils"/>
    </source>
</evidence>